<dbReference type="SUPFAM" id="SSF53335">
    <property type="entry name" value="S-adenosyl-L-methionine-dependent methyltransferases"/>
    <property type="match status" value="1"/>
</dbReference>
<dbReference type="AlphaFoldDB" id="A4AA36"/>
<evidence type="ECO:0000313" key="3">
    <source>
        <dbReference type="EMBL" id="EAQ97353.1"/>
    </source>
</evidence>
<evidence type="ECO:0000256" key="2">
    <source>
        <dbReference type="ARBA" id="ARBA00022679"/>
    </source>
</evidence>
<evidence type="ECO:0000256" key="1">
    <source>
        <dbReference type="ARBA" id="ARBA00022603"/>
    </source>
</evidence>
<organism evidence="3 4">
    <name type="scientific">Congregibacter litoralis KT71</name>
    <dbReference type="NCBI Taxonomy" id="314285"/>
    <lineage>
        <taxon>Bacteria</taxon>
        <taxon>Pseudomonadati</taxon>
        <taxon>Pseudomonadota</taxon>
        <taxon>Gammaproteobacteria</taxon>
        <taxon>Cellvibrionales</taxon>
        <taxon>Halieaceae</taxon>
        <taxon>Congregibacter</taxon>
    </lineage>
</organism>
<dbReference type="RefSeq" id="WP_008294076.1">
    <property type="nucleotide sequence ID" value="NZ_CM002299.1"/>
</dbReference>
<dbReference type="eggNOG" id="COG3315">
    <property type="taxonomic scope" value="Bacteria"/>
</dbReference>
<sequence>MTDPQPPGLTDVPETMLWTLHSRAHEAMRPDGVFSDPKAVEIYQGLDYDFERNFGRSNPMAALRAQLFDQLVSAFLEEHPGASVVNLGEGLETQRYRLEQTPGEWFTVDLPEAIGIRERFIPADARHQHIALSATDRAWMRCIPRDRPVCIAAQGLFMYFQEQDVRDLLGDIAAQFPRCHLLFDVIPHWVSRASVLMGGLPLTRHYRTPVMPWGVHRILLKSRLKSWVGRPCDVSLLDYPFFPRGAARLASKTVDLLPGARQWTPFVVKVALR</sequence>
<keyword evidence="4" id="KW-1185">Reference proteome</keyword>
<gene>
    <name evidence="3" type="ORF">KT71_08234</name>
</gene>
<dbReference type="GO" id="GO:0008168">
    <property type="term" value="F:methyltransferase activity"/>
    <property type="evidence" value="ECO:0007669"/>
    <property type="project" value="UniProtKB-KW"/>
</dbReference>
<keyword evidence="1 3" id="KW-0489">Methyltransferase</keyword>
<dbReference type="OrthoDB" id="9800233at2"/>
<dbReference type="InterPro" id="IPR007213">
    <property type="entry name" value="Ppm1/Ppm2/Tcmp"/>
</dbReference>
<protein>
    <submittedName>
        <fullName evidence="3">O-Methyltransferase involved in polyketide biosynthesis</fullName>
    </submittedName>
</protein>
<dbReference type="Proteomes" id="UP000019205">
    <property type="component" value="Chromosome"/>
</dbReference>
<accession>A4AA36</accession>
<dbReference type="EMBL" id="AAOA02000004">
    <property type="protein sequence ID" value="EAQ97353.1"/>
    <property type="molecule type" value="Genomic_DNA"/>
</dbReference>
<comment type="caution">
    <text evidence="3">The sequence shown here is derived from an EMBL/GenBank/DDBJ whole genome shotgun (WGS) entry which is preliminary data.</text>
</comment>
<evidence type="ECO:0000313" key="4">
    <source>
        <dbReference type="Proteomes" id="UP000019205"/>
    </source>
</evidence>
<dbReference type="HOGENOM" id="CLU_069348_1_0_6"/>
<reference evidence="3 4" key="1">
    <citation type="journal article" date="2007" name="Proc. Natl. Acad. Sci. U.S.A.">
        <title>Characterization of a marine gammaproteobacterium capable of aerobic anoxygenic photosynthesis.</title>
        <authorList>
            <person name="Fuchs B.M."/>
            <person name="Spring S."/>
            <person name="Teeling H."/>
            <person name="Quast C."/>
            <person name="Wulf J."/>
            <person name="Schattenhofer M."/>
            <person name="Yan S."/>
            <person name="Ferriera S."/>
            <person name="Johnson J."/>
            <person name="Glockner F.O."/>
            <person name="Amann R."/>
        </authorList>
    </citation>
    <scope>NUCLEOTIDE SEQUENCE [LARGE SCALE GENOMIC DNA]</scope>
    <source>
        <strain evidence="3">KT71</strain>
    </source>
</reference>
<dbReference type="PANTHER" id="PTHR43619:SF2">
    <property type="entry name" value="S-ADENOSYL-L-METHIONINE-DEPENDENT METHYLTRANSFERASES SUPERFAMILY PROTEIN"/>
    <property type="match status" value="1"/>
</dbReference>
<dbReference type="InterPro" id="IPR029063">
    <property type="entry name" value="SAM-dependent_MTases_sf"/>
</dbReference>
<dbReference type="GO" id="GO:0032259">
    <property type="term" value="P:methylation"/>
    <property type="evidence" value="ECO:0007669"/>
    <property type="project" value="UniProtKB-KW"/>
</dbReference>
<dbReference type="Pfam" id="PF04072">
    <property type="entry name" value="LCM"/>
    <property type="match status" value="1"/>
</dbReference>
<keyword evidence="2 3" id="KW-0808">Transferase</keyword>
<name>A4AA36_9GAMM</name>
<dbReference type="STRING" id="314285.KT71_08234"/>
<reference evidence="3 4" key="2">
    <citation type="journal article" date="2009" name="PLoS ONE">
        <title>The photosynthetic apparatus and its regulation in the aerobic gammaproteobacterium Congregibacter litoralis gen. nov., sp. nov.</title>
        <authorList>
            <person name="Spring S."/>
            <person name="Lunsdorf H."/>
            <person name="Fuchs B.M."/>
            <person name="Tindall B.J."/>
        </authorList>
    </citation>
    <scope>NUCLEOTIDE SEQUENCE [LARGE SCALE GENOMIC DNA]</scope>
    <source>
        <strain evidence="3">KT71</strain>
    </source>
</reference>
<proteinExistence type="predicted"/>
<dbReference type="PANTHER" id="PTHR43619">
    <property type="entry name" value="S-ADENOSYL-L-METHIONINE-DEPENDENT METHYLTRANSFERASE YKTD-RELATED"/>
    <property type="match status" value="1"/>
</dbReference>
<dbReference type="Gene3D" id="3.40.50.150">
    <property type="entry name" value="Vaccinia Virus protein VP39"/>
    <property type="match status" value="1"/>
</dbReference>